<accession>A0A1B9G450</accession>
<dbReference type="RefSeq" id="XP_019046879.1">
    <property type="nucleotide sequence ID" value="XM_019190131.1"/>
</dbReference>
<dbReference type="KEGG" id="kbi:30207881"/>
<evidence type="ECO:0000313" key="2">
    <source>
        <dbReference type="EMBL" id="OCF25809.1"/>
    </source>
</evidence>
<gene>
    <name evidence="2" type="ORF">I302_03482</name>
    <name evidence="3" type="ORF">I302_100108</name>
</gene>
<dbReference type="OrthoDB" id="2563656at2759"/>
<evidence type="ECO:0000313" key="3">
    <source>
        <dbReference type="EMBL" id="WVW78157.1"/>
    </source>
</evidence>
<protein>
    <submittedName>
        <fullName evidence="2">Uncharacterized protein</fullName>
    </submittedName>
</protein>
<evidence type="ECO:0000313" key="4">
    <source>
        <dbReference type="Proteomes" id="UP000092730"/>
    </source>
</evidence>
<dbReference type="GeneID" id="30207881"/>
<feature type="compositionally biased region" description="Basic residues" evidence="1">
    <location>
        <begin position="1"/>
        <end position="20"/>
    </location>
</feature>
<reference evidence="3" key="2">
    <citation type="submission" date="2013-07" db="EMBL/GenBank/DDBJ databases">
        <authorList>
            <consortium name="The Broad Institute Genome Sequencing Platform"/>
            <person name="Cuomo C."/>
            <person name="Litvintseva A."/>
            <person name="Chen Y."/>
            <person name="Heitman J."/>
            <person name="Sun S."/>
            <person name="Springer D."/>
            <person name="Dromer F."/>
            <person name="Young S.K."/>
            <person name="Zeng Q."/>
            <person name="Gargeya S."/>
            <person name="Fitzgerald M."/>
            <person name="Abouelleil A."/>
            <person name="Alvarado L."/>
            <person name="Berlin A.M."/>
            <person name="Chapman S.B."/>
            <person name="Dewar J."/>
            <person name="Goldberg J."/>
            <person name="Griggs A."/>
            <person name="Gujja S."/>
            <person name="Hansen M."/>
            <person name="Howarth C."/>
            <person name="Imamovic A."/>
            <person name="Larimer J."/>
            <person name="McCowan C."/>
            <person name="Murphy C."/>
            <person name="Pearson M."/>
            <person name="Priest M."/>
            <person name="Roberts A."/>
            <person name="Saif S."/>
            <person name="Shea T."/>
            <person name="Sykes S."/>
            <person name="Wortman J."/>
            <person name="Nusbaum C."/>
            <person name="Birren B."/>
        </authorList>
    </citation>
    <scope>NUCLEOTIDE SEQUENCE</scope>
    <source>
        <strain evidence="3">CBS 10118</strain>
    </source>
</reference>
<organism evidence="2">
    <name type="scientific">Kwoniella bestiolae CBS 10118</name>
    <dbReference type="NCBI Taxonomy" id="1296100"/>
    <lineage>
        <taxon>Eukaryota</taxon>
        <taxon>Fungi</taxon>
        <taxon>Dikarya</taxon>
        <taxon>Basidiomycota</taxon>
        <taxon>Agaricomycotina</taxon>
        <taxon>Tremellomycetes</taxon>
        <taxon>Tremellales</taxon>
        <taxon>Cryptococcaceae</taxon>
        <taxon>Kwoniella</taxon>
    </lineage>
</organism>
<sequence>MSKSKSNRNKNKTKTKRKNKNTITKSDYQRSSTCPPVDPVIPLDQLPSDLSLYLLDTIAAVVDKPTLACLIRVDHRMYDHFAPFLYGRLEISMDNMEEILYGLDMSFEHKGIWFDMETISKIFGQTSSSHNRKRELLNMVNALVITDYFAANAIAESLHPKYRPYIDKDDDLFWEARAIRKLSQSIPRADGDRWRAEDIIVERLPVPQYDSITFKNLENISLGYEVLACNAFYTNCAHDGDPIIHPVTKILAKDLDCKTICLDHQATTKFHQTGDENFEYALDSLVGNWKFTTANWHNMNQTAPPCDHSLSKIRLFFNPETVLRSKLRMGIKSINRKSSDKEFLTNFLAIYIDSHYWCCAHPRKDEKTIIEVIYPGFRKWLTPRGEDVAKLSMEVYEYAWEEQNCGKDGYEDCMSAARVRWKERSENGWFERYLRIVDWDDAQACDCCGKK</sequence>
<name>A0A1B9G450_9TREE</name>
<reference evidence="2" key="3">
    <citation type="submission" date="2014-01" db="EMBL/GenBank/DDBJ databases">
        <title>Evolution of pathogenesis and genome organization in the Tremellales.</title>
        <authorList>
            <person name="Cuomo C."/>
            <person name="Litvintseva A."/>
            <person name="Heitman J."/>
            <person name="Chen Y."/>
            <person name="Sun S."/>
            <person name="Springer D."/>
            <person name="Dromer F."/>
            <person name="Young S."/>
            <person name="Zeng Q."/>
            <person name="Chapman S."/>
            <person name="Gujja S."/>
            <person name="Saif S."/>
            <person name="Birren B."/>
        </authorList>
    </citation>
    <scope>NUCLEOTIDE SEQUENCE</scope>
    <source>
        <strain evidence="2">CBS 10118</strain>
    </source>
</reference>
<dbReference type="VEuPathDB" id="FungiDB:I302_03482"/>
<feature type="region of interest" description="Disordered" evidence="1">
    <location>
        <begin position="1"/>
        <end position="36"/>
    </location>
</feature>
<reference evidence="2" key="1">
    <citation type="submission" date="2013-07" db="EMBL/GenBank/DDBJ databases">
        <title>The Genome Sequence of Cryptococcus bestiolae CBS10118.</title>
        <authorList>
            <consortium name="The Broad Institute Genome Sequencing Platform"/>
            <person name="Cuomo C."/>
            <person name="Litvintseva A."/>
            <person name="Chen Y."/>
            <person name="Heitman J."/>
            <person name="Sun S."/>
            <person name="Springer D."/>
            <person name="Dromer F."/>
            <person name="Young S.K."/>
            <person name="Zeng Q."/>
            <person name="Gargeya S."/>
            <person name="Fitzgerald M."/>
            <person name="Abouelleil A."/>
            <person name="Alvarado L."/>
            <person name="Berlin A.M."/>
            <person name="Chapman S.B."/>
            <person name="Dewar J."/>
            <person name="Goldberg J."/>
            <person name="Griggs A."/>
            <person name="Gujja S."/>
            <person name="Hansen M."/>
            <person name="Howarth C."/>
            <person name="Imamovic A."/>
            <person name="Larimer J."/>
            <person name="McCowan C."/>
            <person name="Murphy C."/>
            <person name="Pearson M."/>
            <person name="Priest M."/>
            <person name="Roberts A."/>
            <person name="Saif S."/>
            <person name="Shea T."/>
            <person name="Sykes S."/>
            <person name="Wortman J."/>
            <person name="Nusbaum C."/>
            <person name="Birren B."/>
        </authorList>
    </citation>
    <scope>NUCLEOTIDE SEQUENCE [LARGE SCALE GENOMIC DNA]</scope>
    <source>
        <strain evidence="2">CBS 10118</strain>
    </source>
</reference>
<keyword evidence="4" id="KW-1185">Reference proteome</keyword>
<reference evidence="3" key="4">
    <citation type="submission" date="2024-02" db="EMBL/GenBank/DDBJ databases">
        <title>Comparative genomics of Cryptococcus and Kwoniella reveals pathogenesis evolution and contrasting modes of karyotype evolution via chromosome fusion or intercentromeric recombination.</title>
        <authorList>
            <person name="Coelho M.A."/>
            <person name="David-Palma M."/>
            <person name="Shea T."/>
            <person name="Bowers K."/>
            <person name="McGinley-Smith S."/>
            <person name="Mohammad A.W."/>
            <person name="Gnirke A."/>
            <person name="Yurkov A.M."/>
            <person name="Nowrousian M."/>
            <person name="Sun S."/>
            <person name="Cuomo C.A."/>
            <person name="Heitman J."/>
        </authorList>
    </citation>
    <scope>NUCLEOTIDE SEQUENCE</scope>
    <source>
        <strain evidence="3">CBS 10118</strain>
    </source>
</reference>
<dbReference type="Proteomes" id="UP000092730">
    <property type="component" value="Chromosome 1"/>
</dbReference>
<proteinExistence type="predicted"/>
<dbReference type="EMBL" id="KI894020">
    <property type="protein sequence ID" value="OCF25809.1"/>
    <property type="molecule type" value="Genomic_DNA"/>
</dbReference>
<dbReference type="EMBL" id="CP144541">
    <property type="protein sequence ID" value="WVW78157.1"/>
    <property type="molecule type" value="Genomic_DNA"/>
</dbReference>
<evidence type="ECO:0000256" key="1">
    <source>
        <dbReference type="SAM" id="MobiDB-lite"/>
    </source>
</evidence>
<dbReference type="AlphaFoldDB" id="A0A1B9G450"/>